<dbReference type="AlphaFoldDB" id="A0A8S2ZAH9"/>
<comment type="caution">
    <text evidence="1">The sequence shown here is derived from an EMBL/GenBank/DDBJ whole genome shotgun (WGS) entry which is preliminary data.</text>
</comment>
<sequence>MHDKEEVYKERTQRHNNLTRDIKESQAVQVNVDRDVQNLHDQWISKRIWMTNAVNDVKEMRQNIAEIKKARRSRVQEISKKEEI</sequence>
<evidence type="ECO:0000313" key="2">
    <source>
        <dbReference type="Proteomes" id="UP000681967"/>
    </source>
</evidence>
<accession>A0A8S2ZAH9</accession>
<gene>
    <name evidence="1" type="ORF">BYL167_LOCUS40732</name>
</gene>
<reference evidence="1" key="1">
    <citation type="submission" date="2021-02" db="EMBL/GenBank/DDBJ databases">
        <authorList>
            <person name="Nowell W R."/>
        </authorList>
    </citation>
    <scope>NUCLEOTIDE SEQUENCE</scope>
</reference>
<dbReference type="Proteomes" id="UP000681967">
    <property type="component" value="Unassembled WGS sequence"/>
</dbReference>
<proteinExistence type="predicted"/>
<organism evidence="1 2">
    <name type="scientific">Rotaria magnacalcarata</name>
    <dbReference type="NCBI Taxonomy" id="392030"/>
    <lineage>
        <taxon>Eukaryota</taxon>
        <taxon>Metazoa</taxon>
        <taxon>Spiralia</taxon>
        <taxon>Gnathifera</taxon>
        <taxon>Rotifera</taxon>
        <taxon>Eurotatoria</taxon>
        <taxon>Bdelloidea</taxon>
        <taxon>Philodinida</taxon>
        <taxon>Philodinidae</taxon>
        <taxon>Rotaria</taxon>
    </lineage>
</organism>
<name>A0A8S2ZAH9_9BILA</name>
<dbReference type="EMBL" id="CAJOBH010101509">
    <property type="protein sequence ID" value="CAF4615489.1"/>
    <property type="molecule type" value="Genomic_DNA"/>
</dbReference>
<evidence type="ECO:0000313" key="1">
    <source>
        <dbReference type="EMBL" id="CAF4615489.1"/>
    </source>
</evidence>
<feature type="non-terminal residue" evidence="1">
    <location>
        <position position="84"/>
    </location>
</feature>
<protein>
    <submittedName>
        <fullName evidence="1">Uncharacterized protein</fullName>
    </submittedName>
</protein>